<evidence type="ECO:0000259" key="1">
    <source>
        <dbReference type="Pfam" id="PF13472"/>
    </source>
</evidence>
<keyword evidence="3" id="KW-1185">Reference proteome</keyword>
<dbReference type="SUPFAM" id="SSF52266">
    <property type="entry name" value="SGNH hydrolase"/>
    <property type="match status" value="1"/>
</dbReference>
<gene>
    <name evidence="2" type="ORF">DVW87_11430</name>
</gene>
<evidence type="ECO:0000313" key="3">
    <source>
        <dbReference type="Proteomes" id="UP000253918"/>
    </source>
</evidence>
<reference evidence="2 3" key="1">
    <citation type="submission" date="2018-07" db="EMBL/GenBank/DDBJ databases">
        <title>a novel species of Sphingomonas isolated from the rhizosphere soil of Araceae plant.</title>
        <authorList>
            <person name="Zhiyong W."/>
            <person name="Qinglan Z."/>
            <person name="Zhiwei F."/>
            <person name="Ding X."/>
            <person name="Gejiao W."/>
            <person name="Shixue Z."/>
        </authorList>
    </citation>
    <scope>NUCLEOTIDE SEQUENCE [LARGE SCALE GENOMIC DNA]</scope>
    <source>
        <strain evidence="2 3">WZY 27</strain>
    </source>
</reference>
<dbReference type="EMBL" id="QQNB01000002">
    <property type="protein sequence ID" value="RDE05800.1"/>
    <property type="molecule type" value="Genomic_DNA"/>
</dbReference>
<dbReference type="OrthoDB" id="9790057at2"/>
<dbReference type="RefSeq" id="WP_114687869.1">
    <property type="nucleotide sequence ID" value="NZ_QQNB01000002.1"/>
</dbReference>
<name>A0A369VXB1_9SPHN</name>
<comment type="caution">
    <text evidence="2">The sequence shown here is derived from an EMBL/GenBank/DDBJ whole genome shotgun (WGS) entry which is preliminary data.</text>
</comment>
<dbReference type="Proteomes" id="UP000253918">
    <property type="component" value="Unassembled WGS sequence"/>
</dbReference>
<dbReference type="InterPro" id="IPR013830">
    <property type="entry name" value="SGNH_hydro"/>
</dbReference>
<dbReference type="GO" id="GO:0016788">
    <property type="term" value="F:hydrolase activity, acting on ester bonds"/>
    <property type="evidence" value="ECO:0007669"/>
    <property type="project" value="UniProtKB-ARBA"/>
</dbReference>
<protein>
    <submittedName>
        <fullName evidence="2">Lysophospholipase</fullName>
    </submittedName>
</protein>
<evidence type="ECO:0000313" key="2">
    <source>
        <dbReference type="EMBL" id="RDE05800.1"/>
    </source>
</evidence>
<organism evidence="2 3">
    <name type="scientific">Sphingomonas aracearum</name>
    <dbReference type="NCBI Taxonomy" id="2283317"/>
    <lineage>
        <taxon>Bacteria</taxon>
        <taxon>Pseudomonadati</taxon>
        <taxon>Pseudomonadota</taxon>
        <taxon>Alphaproteobacteria</taxon>
        <taxon>Sphingomonadales</taxon>
        <taxon>Sphingomonadaceae</taxon>
        <taxon>Sphingomonas</taxon>
    </lineage>
</organism>
<accession>A0A369VXB1</accession>
<dbReference type="Pfam" id="PF13472">
    <property type="entry name" value="Lipase_GDSL_2"/>
    <property type="match status" value="1"/>
</dbReference>
<dbReference type="Gene3D" id="3.40.50.1110">
    <property type="entry name" value="SGNH hydrolase"/>
    <property type="match status" value="1"/>
</dbReference>
<dbReference type="AlphaFoldDB" id="A0A369VXB1"/>
<sequence length="248" mass="26722">MPPSRSLSSRTIAPVLGKLALALAVFLLITGGWVGAQLRMAANAPLPDVVGTGRGCPLWFVGSSSIYRWKTLDRDMPSWSAHNRGIGGALLPELTRHLAHEPESTRAPVAIVFYAGDNDIAKGASAEKTVADFHAFLAEKDQRFPRVPMLVLSIKPSPKRAALFGVQNAYDAALRRLAEQRADLTFIDVTTPMLVNGRPGPYFIADGIHMDDAGYRIWTRHVQAGLQQALPAGALARCARAQAPPPSI</sequence>
<feature type="domain" description="SGNH hydrolase-type esterase" evidence="1">
    <location>
        <begin position="71"/>
        <end position="217"/>
    </location>
</feature>
<proteinExistence type="predicted"/>
<dbReference type="InterPro" id="IPR036514">
    <property type="entry name" value="SGNH_hydro_sf"/>
</dbReference>